<dbReference type="Proteomes" id="UP000014174">
    <property type="component" value="Unassembled WGS sequence"/>
</dbReference>
<sequence length="182" mass="21238">MIFMDKIQLEKQLFLPLTKLKMVKLAELCKREQSVVPVLLEISSFHKEPKIAFRAAWVLEYILFSSFPSADDQLLFFNYYPLQKHNSCRRHYTKLLLLLIRKGHPPTGSSLSAIINQTSEWLIERKIPVAVKANCIEILYYLRNEEDWIEGELKLQIELLMKSGSAALQSRGKKYLILLNQE</sequence>
<gene>
    <name evidence="1" type="ORF">ADIARSV_3047</name>
</gene>
<dbReference type="eggNOG" id="ENOG503359V">
    <property type="taxonomic scope" value="Bacteria"/>
</dbReference>
<organism evidence="1 2">
    <name type="scientific">Arcticibacter svalbardensis MN12-7</name>
    <dbReference type="NCBI Taxonomy" id="1150600"/>
    <lineage>
        <taxon>Bacteria</taxon>
        <taxon>Pseudomonadati</taxon>
        <taxon>Bacteroidota</taxon>
        <taxon>Sphingobacteriia</taxon>
        <taxon>Sphingobacteriales</taxon>
        <taxon>Sphingobacteriaceae</taxon>
        <taxon>Arcticibacter</taxon>
    </lineage>
</organism>
<proteinExistence type="predicted"/>
<dbReference type="EMBL" id="AQPN01000104">
    <property type="protein sequence ID" value="EOR93804.1"/>
    <property type="molecule type" value="Genomic_DNA"/>
</dbReference>
<dbReference type="AlphaFoldDB" id="R9GXV9"/>
<evidence type="ECO:0000313" key="1">
    <source>
        <dbReference type="EMBL" id="EOR93804.1"/>
    </source>
</evidence>
<evidence type="ECO:0000313" key="2">
    <source>
        <dbReference type="Proteomes" id="UP000014174"/>
    </source>
</evidence>
<protein>
    <recommendedName>
        <fullName evidence="3">Adenylosuccinate lyase</fullName>
    </recommendedName>
</protein>
<keyword evidence="2" id="KW-1185">Reference proteome</keyword>
<name>R9GXV9_9SPHI</name>
<comment type="caution">
    <text evidence="1">The sequence shown here is derived from an EMBL/GenBank/DDBJ whole genome shotgun (WGS) entry which is preliminary data.</text>
</comment>
<evidence type="ECO:0008006" key="3">
    <source>
        <dbReference type="Google" id="ProtNLM"/>
    </source>
</evidence>
<dbReference type="STRING" id="1150600.ADIARSV_3047"/>
<reference evidence="1 2" key="1">
    <citation type="journal article" date="2013" name="Genome Announc.">
        <title>Draft Genome Sequence of Arcticibacter svalbardensis Strain MN12-7T, a Member of the Family Sphingobacteriaceae Isolated from an Arctic Soil Sample.</title>
        <authorList>
            <person name="Shivaji S."/>
            <person name="Ara S."/>
            <person name="Prasad S."/>
            <person name="Manasa B.P."/>
            <person name="Begum Z."/>
            <person name="Singh A."/>
            <person name="Kumar Pinnaka A."/>
        </authorList>
    </citation>
    <scope>NUCLEOTIDE SEQUENCE [LARGE SCALE GENOMIC DNA]</scope>
    <source>
        <strain evidence="1 2">MN12-7</strain>
    </source>
</reference>
<accession>R9GXV9</accession>